<dbReference type="Pfam" id="PF00724">
    <property type="entry name" value="Oxidored_FMN"/>
    <property type="match status" value="1"/>
</dbReference>
<dbReference type="CDD" id="cd02933">
    <property type="entry name" value="OYE_like_FMN"/>
    <property type="match status" value="1"/>
</dbReference>
<gene>
    <name evidence="2" type="primary">easA_1</name>
    <name evidence="2" type="ORF">Hypma_002792</name>
</gene>
<dbReference type="FunCoup" id="A0A369JA47">
    <property type="interactions" value="241"/>
</dbReference>
<name>A0A369JA47_HYPMA</name>
<dbReference type="AlphaFoldDB" id="A0A369JA47"/>
<dbReference type="STRING" id="39966.A0A369JA47"/>
<accession>A0A369JA47</accession>
<protein>
    <submittedName>
        <fullName evidence="2">Inactive dehydrogenase EasA</fullName>
    </submittedName>
</protein>
<dbReference type="GO" id="GO:0003959">
    <property type="term" value="F:NADPH dehydrogenase activity"/>
    <property type="evidence" value="ECO:0007669"/>
    <property type="project" value="TreeGrafter"/>
</dbReference>
<dbReference type="Proteomes" id="UP000076154">
    <property type="component" value="Unassembled WGS sequence"/>
</dbReference>
<evidence type="ECO:0000313" key="2">
    <source>
        <dbReference type="EMBL" id="RDB16613.1"/>
    </source>
</evidence>
<evidence type="ECO:0000259" key="1">
    <source>
        <dbReference type="Pfam" id="PF00724"/>
    </source>
</evidence>
<dbReference type="OrthoDB" id="276546at2759"/>
<dbReference type="SUPFAM" id="SSF51395">
    <property type="entry name" value="FMN-linked oxidoreductases"/>
    <property type="match status" value="1"/>
</dbReference>
<comment type="caution">
    <text evidence="2">The sequence shown here is derived from an EMBL/GenBank/DDBJ whole genome shotgun (WGS) entry which is preliminary data.</text>
</comment>
<dbReference type="InterPro" id="IPR013785">
    <property type="entry name" value="Aldolase_TIM"/>
</dbReference>
<sequence>MNPVKSSGYFGNRPLVFFSNSQQQHGFQLSKRFSYELPVQIYMRRVAMGVSKLFQPIRVGDMLLQHRVVMAPLTRFRADSQHVPLPHVVEYYTQRASVPGTLLISEATYIAQQAGGYPNAPGIWSDAQISAWKKITEAVHSKGSFIYLQLWALGRAATHAQLLSEDPSLPYVSASNLPIGDRKDGTVPRALSLSEIKEYVQLYATAAHNAVHLAGFDGVEVHGANGYLVDQFLQDVSNIRTDIYGGGPENRSRFALEVVEAVVKRVGERKTAIRFSPWSTTQGMGMVDPKPTFSYVVGELCARYPNLSYIHVIEPRANGTVTVEHVPAGQSNDFIRQVWGSGDGENDTRLVSAGGYTRSLGMECADTKGDLIAYGRPFIANPDLPYRLANNIKLAIGARKWYYRYGSTDPKGYTDYPFAGNEPSTEDTFWTESKL</sequence>
<feature type="domain" description="NADH:flavin oxidoreductase/NADH oxidase N-terminal" evidence="1">
    <location>
        <begin position="52"/>
        <end position="393"/>
    </location>
</feature>
<reference evidence="2" key="1">
    <citation type="submission" date="2018-04" db="EMBL/GenBank/DDBJ databases">
        <title>Whole genome sequencing of Hypsizygus marmoreus.</title>
        <authorList>
            <person name="Choi I.-G."/>
            <person name="Min B."/>
            <person name="Kim J.-G."/>
            <person name="Kim S."/>
            <person name="Oh Y.-L."/>
            <person name="Kong W.-S."/>
            <person name="Park H."/>
            <person name="Jeong J."/>
            <person name="Song E.-S."/>
        </authorList>
    </citation>
    <scope>NUCLEOTIDE SEQUENCE [LARGE SCALE GENOMIC DNA]</scope>
    <source>
        <strain evidence="2">51987-8</strain>
    </source>
</reference>
<dbReference type="EMBL" id="LUEZ02000124">
    <property type="protein sequence ID" value="RDB16613.1"/>
    <property type="molecule type" value="Genomic_DNA"/>
</dbReference>
<dbReference type="InParanoid" id="A0A369JA47"/>
<dbReference type="PANTHER" id="PTHR22893">
    <property type="entry name" value="NADH OXIDOREDUCTASE-RELATED"/>
    <property type="match status" value="1"/>
</dbReference>
<proteinExistence type="predicted"/>
<dbReference type="InterPro" id="IPR045247">
    <property type="entry name" value="Oye-like"/>
</dbReference>
<keyword evidence="3" id="KW-1185">Reference proteome</keyword>
<dbReference type="FunFam" id="3.20.20.70:FF:000138">
    <property type="entry name" value="NADPH dehydrogenase 1"/>
    <property type="match status" value="1"/>
</dbReference>
<dbReference type="InterPro" id="IPR001155">
    <property type="entry name" value="OxRdtase_FMN_N"/>
</dbReference>
<dbReference type="Gene3D" id="3.20.20.70">
    <property type="entry name" value="Aldolase class I"/>
    <property type="match status" value="1"/>
</dbReference>
<dbReference type="GO" id="GO:0010181">
    <property type="term" value="F:FMN binding"/>
    <property type="evidence" value="ECO:0007669"/>
    <property type="project" value="InterPro"/>
</dbReference>
<evidence type="ECO:0000313" key="3">
    <source>
        <dbReference type="Proteomes" id="UP000076154"/>
    </source>
</evidence>
<dbReference type="PANTHER" id="PTHR22893:SF91">
    <property type="entry name" value="NADPH DEHYDROGENASE 2-RELATED"/>
    <property type="match status" value="1"/>
</dbReference>
<organism evidence="2 3">
    <name type="scientific">Hypsizygus marmoreus</name>
    <name type="common">White beech mushroom</name>
    <name type="synonym">Agaricus marmoreus</name>
    <dbReference type="NCBI Taxonomy" id="39966"/>
    <lineage>
        <taxon>Eukaryota</taxon>
        <taxon>Fungi</taxon>
        <taxon>Dikarya</taxon>
        <taxon>Basidiomycota</taxon>
        <taxon>Agaricomycotina</taxon>
        <taxon>Agaricomycetes</taxon>
        <taxon>Agaricomycetidae</taxon>
        <taxon>Agaricales</taxon>
        <taxon>Tricholomatineae</taxon>
        <taxon>Lyophyllaceae</taxon>
        <taxon>Hypsizygus</taxon>
    </lineage>
</organism>